<accession>A0A6J5L7H3</accession>
<proteinExistence type="predicted"/>
<dbReference type="EMBL" id="LR796233">
    <property type="protein sequence ID" value="CAB4129283.1"/>
    <property type="molecule type" value="Genomic_DNA"/>
</dbReference>
<reference evidence="1" key="1">
    <citation type="submission" date="2020-04" db="EMBL/GenBank/DDBJ databases">
        <authorList>
            <person name="Chiriac C."/>
            <person name="Salcher M."/>
            <person name="Ghai R."/>
            <person name="Kavagutti S V."/>
        </authorList>
    </citation>
    <scope>NUCLEOTIDE SEQUENCE</scope>
</reference>
<protein>
    <submittedName>
        <fullName evidence="1">Uncharacterized protein</fullName>
    </submittedName>
</protein>
<name>A0A6J5L7H3_9CAUD</name>
<sequence>MTPKSNCVVLNTTRLTHAQIERIIRWCNRHFESDKWNFITDFPSYHWRFYLPDPESETLFRLRWCH</sequence>
<evidence type="ECO:0000313" key="1">
    <source>
        <dbReference type="EMBL" id="CAB4129283.1"/>
    </source>
</evidence>
<organism evidence="1">
    <name type="scientific">uncultured Caudovirales phage</name>
    <dbReference type="NCBI Taxonomy" id="2100421"/>
    <lineage>
        <taxon>Viruses</taxon>
        <taxon>Duplodnaviria</taxon>
        <taxon>Heunggongvirae</taxon>
        <taxon>Uroviricota</taxon>
        <taxon>Caudoviricetes</taxon>
        <taxon>Peduoviridae</taxon>
        <taxon>Maltschvirus</taxon>
        <taxon>Maltschvirus maltsch</taxon>
    </lineage>
</organism>
<gene>
    <name evidence="1" type="ORF">UFOVP112_381</name>
</gene>